<dbReference type="Gene3D" id="3.40.50.1820">
    <property type="entry name" value="alpha/beta hydrolase"/>
    <property type="match status" value="1"/>
</dbReference>
<evidence type="ECO:0000313" key="2">
    <source>
        <dbReference type="EMBL" id="KAG5660101.1"/>
    </source>
</evidence>
<sequence length="305" mass="33697">MLGSVCLANLRCFGPRPGFQVTKDFTYLIPLSLSPNLPHSTIQPRLNMTANDQKTIVLFVPGAWHAPVHYRLLIKAIQAEGFTVLAPTLASSGYDDSIDGMALDDDVKRIHDMVMPYLDKGRKVIAVGHSYGAVPLQIAVNGQTVAEREERGLQGGFVSTVFIAPTPVLQKDISMYESVGGKYTSDWFHDVSDTRLPLKAAEKLKDAFFSDIEQSLADEIIPTLCHQSKAPFEVTVVCTPADLHIPKTVVLCKNDTIFTKDILAFVADKWGATVVEIESGHSPHLIDEHRKWIAEFISREAEKLL</sequence>
<dbReference type="EMBL" id="JAGPUO010000010">
    <property type="protein sequence ID" value="KAG5660101.1"/>
    <property type="molecule type" value="Genomic_DNA"/>
</dbReference>
<dbReference type="InterPro" id="IPR052897">
    <property type="entry name" value="Sec-Metab_Biosynth_Hydrolase"/>
</dbReference>
<evidence type="ECO:0000313" key="3">
    <source>
        <dbReference type="Proteomes" id="UP000782241"/>
    </source>
</evidence>
<accession>A0A9P7KNT5</accession>
<gene>
    <name evidence="2" type="ORF">KAF25_003623</name>
</gene>
<comment type="caution">
    <text evidence="2">The sequence shown here is derived from an EMBL/GenBank/DDBJ whole genome shotgun (WGS) entry which is preliminary data.</text>
</comment>
<dbReference type="SUPFAM" id="SSF53474">
    <property type="entry name" value="alpha/beta-Hydrolases"/>
    <property type="match status" value="1"/>
</dbReference>
<feature type="domain" description="AB hydrolase-1" evidence="1">
    <location>
        <begin position="57"/>
        <end position="295"/>
    </location>
</feature>
<proteinExistence type="predicted"/>
<dbReference type="PANTHER" id="PTHR37017">
    <property type="entry name" value="AB HYDROLASE-1 DOMAIN-CONTAINING PROTEIN-RELATED"/>
    <property type="match status" value="1"/>
</dbReference>
<name>A0A9P7KNT5_9HYPO</name>
<dbReference type="InterPro" id="IPR029058">
    <property type="entry name" value="AB_hydrolase_fold"/>
</dbReference>
<dbReference type="InterPro" id="IPR000073">
    <property type="entry name" value="AB_hydrolase_1"/>
</dbReference>
<evidence type="ECO:0000259" key="1">
    <source>
        <dbReference type="Pfam" id="PF12697"/>
    </source>
</evidence>
<protein>
    <recommendedName>
        <fullName evidence="1">AB hydrolase-1 domain-containing protein</fullName>
    </recommendedName>
</protein>
<dbReference type="AlphaFoldDB" id="A0A9P7KNT5"/>
<dbReference type="PANTHER" id="PTHR37017:SF11">
    <property type="entry name" value="ESTERASE_LIPASE_THIOESTERASE DOMAIN-CONTAINING PROTEIN"/>
    <property type="match status" value="1"/>
</dbReference>
<dbReference type="Proteomes" id="UP000782241">
    <property type="component" value="Unassembled WGS sequence"/>
</dbReference>
<keyword evidence="3" id="KW-1185">Reference proteome</keyword>
<organism evidence="2 3">
    <name type="scientific">Fusarium avenaceum</name>
    <dbReference type="NCBI Taxonomy" id="40199"/>
    <lineage>
        <taxon>Eukaryota</taxon>
        <taxon>Fungi</taxon>
        <taxon>Dikarya</taxon>
        <taxon>Ascomycota</taxon>
        <taxon>Pezizomycotina</taxon>
        <taxon>Sordariomycetes</taxon>
        <taxon>Hypocreomycetidae</taxon>
        <taxon>Hypocreales</taxon>
        <taxon>Nectriaceae</taxon>
        <taxon>Fusarium</taxon>
        <taxon>Fusarium tricinctum species complex</taxon>
    </lineage>
</organism>
<dbReference type="Pfam" id="PF12697">
    <property type="entry name" value="Abhydrolase_6"/>
    <property type="match status" value="1"/>
</dbReference>
<reference evidence="2" key="1">
    <citation type="submission" date="2021-04" db="EMBL/GenBank/DDBJ databases">
        <title>Draft genome of Fusarium avenaceum strain F156N33, isolated from an atmospheric sample in Virginia.</title>
        <authorList>
            <person name="Yang S."/>
            <person name="Vinatzer B.A."/>
            <person name="Coleman J."/>
        </authorList>
    </citation>
    <scope>NUCLEOTIDE SEQUENCE</scope>
    <source>
        <strain evidence="2">F156N33</strain>
    </source>
</reference>